<organism evidence="2 3">
    <name type="scientific">Candidatus Komeilibacteria bacterium CG_4_10_14_0_2_um_filter_37_10</name>
    <dbReference type="NCBI Taxonomy" id="1974470"/>
    <lineage>
        <taxon>Bacteria</taxon>
        <taxon>Candidatus Komeiliibacteriota</taxon>
    </lineage>
</organism>
<dbReference type="PROSITE" id="PS50005">
    <property type="entry name" value="TPR"/>
    <property type="match status" value="1"/>
</dbReference>
<dbReference type="InterPro" id="IPR019734">
    <property type="entry name" value="TPR_rpt"/>
</dbReference>
<protein>
    <submittedName>
        <fullName evidence="2">Uncharacterized protein</fullName>
    </submittedName>
</protein>
<evidence type="ECO:0000313" key="3">
    <source>
        <dbReference type="Proteomes" id="UP000230405"/>
    </source>
</evidence>
<dbReference type="Gene3D" id="1.25.40.10">
    <property type="entry name" value="Tetratricopeptide repeat domain"/>
    <property type="match status" value="1"/>
</dbReference>
<comment type="caution">
    <text evidence="2">The sequence shown here is derived from an EMBL/GenBank/DDBJ whole genome shotgun (WGS) entry which is preliminary data.</text>
</comment>
<dbReference type="SUPFAM" id="SSF48452">
    <property type="entry name" value="TPR-like"/>
    <property type="match status" value="1"/>
</dbReference>
<reference evidence="3" key="1">
    <citation type="submission" date="2017-09" db="EMBL/GenBank/DDBJ databases">
        <title>Depth-based differentiation of microbial function through sediment-hosted aquifers and enrichment of novel symbionts in the deep terrestrial subsurface.</title>
        <authorList>
            <person name="Probst A.J."/>
            <person name="Ladd B."/>
            <person name="Jarett J.K."/>
            <person name="Geller-Mcgrath D.E."/>
            <person name="Sieber C.M.K."/>
            <person name="Emerson J.B."/>
            <person name="Anantharaman K."/>
            <person name="Thomas B.C."/>
            <person name="Malmstrom R."/>
            <person name="Stieglmeier M."/>
            <person name="Klingl A."/>
            <person name="Woyke T."/>
            <person name="Ryan C.M."/>
            <person name="Banfield J.F."/>
        </authorList>
    </citation>
    <scope>NUCLEOTIDE SEQUENCE [LARGE SCALE GENOMIC DNA]</scope>
</reference>
<feature type="repeat" description="TPR" evidence="1">
    <location>
        <begin position="93"/>
        <end position="126"/>
    </location>
</feature>
<name>A0A2M7VFV5_9BACT</name>
<dbReference type="InterPro" id="IPR011990">
    <property type="entry name" value="TPR-like_helical_dom_sf"/>
</dbReference>
<accession>A0A2M7VFV5</accession>
<dbReference type="EMBL" id="PFPO01000036">
    <property type="protein sequence ID" value="PIZ99305.1"/>
    <property type="molecule type" value="Genomic_DNA"/>
</dbReference>
<evidence type="ECO:0000313" key="2">
    <source>
        <dbReference type="EMBL" id="PIZ99305.1"/>
    </source>
</evidence>
<dbReference type="Proteomes" id="UP000230405">
    <property type="component" value="Unassembled WGS sequence"/>
</dbReference>
<dbReference type="AlphaFoldDB" id="A0A2M7VFV5"/>
<keyword evidence="1" id="KW-0802">TPR repeat</keyword>
<proteinExistence type="predicted"/>
<gene>
    <name evidence="2" type="ORF">COX77_01885</name>
</gene>
<evidence type="ECO:0000256" key="1">
    <source>
        <dbReference type="PROSITE-ProRule" id="PRU00339"/>
    </source>
</evidence>
<sequence>MTQLLKNKVDSHLLKKAWDLDQQALFLADKKRKNKLWVNSLLICRRLLRKYIEKSPENLQILSKIYLIYLHQAKFILAKKYLDLANKKQNNDSIILFNYGNYYRALNKSRLAINYYKKAIKLSNEKIFKDELKRYLKILKSK</sequence>